<reference evidence="2" key="1">
    <citation type="submission" date="2018-05" db="EMBL/GenBank/DDBJ databases">
        <authorList>
            <person name="Lanie J.A."/>
            <person name="Ng W.-L."/>
            <person name="Kazmierczak K.M."/>
            <person name="Andrzejewski T.M."/>
            <person name="Davidsen T.M."/>
            <person name="Wayne K.J."/>
            <person name="Tettelin H."/>
            <person name="Glass J.I."/>
            <person name="Rusch D."/>
            <person name="Podicherti R."/>
            <person name="Tsui H.-C.T."/>
            <person name="Winkler M.E."/>
        </authorList>
    </citation>
    <scope>NUCLEOTIDE SEQUENCE</scope>
</reference>
<organism evidence="2">
    <name type="scientific">marine metagenome</name>
    <dbReference type="NCBI Taxonomy" id="408172"/>
    <lineage>
        <taxon>unclassified sequences</taxon>
        <taxon>metagenomes</taxon>
        <taxon>ecological metagenomes</taxon>
    </lineage>
</organism>
<dbReference type="EMBL" id="UINC01041612">
    <property type="protein sequence ID" value="SVB43127.1"/>
    <property type="molecule type" value="Genomic_DNA"/>
</dbReference>
<evidence type="ECO:0000256" key="1">
    <source>
        <dbReference type="SAM" id="MobiDB-lite"/>
    </source>
</evidence>
<dbReference type="SUPFAM" id="SSF53335">
    <property type="entry name" value="S-adenosyl-L-methionine-dependent methyltransferases"/>
    <property type="match status" value="1"/>
</dbReference>
<sequence length="124" mass="13863">VDPDGLVLERMAAAVRPGQRLAISAFSAYFQVRFLDEDDSFDAASGVNHERTTLKSPEQRRMDAELWTSCFTPRELRLLADRAGLAVRGVWSVTPGDYRSRPPDLESPEYLLVAERPSSNPLGR</sequence>
<dbReference type="InterPro" id="IPR029063">
    <property type="entry name" value="SAM-dependent_MTases_sf"/>
</dbReference>
<feature type="region of interest" description="Disordered" evidence="1">
    <location>
        <begin position="95"/>
        <end position="124"/>
    </location>
</feature>
<name>A0A382DZV8_9ZZZZ</name>
<gene>
    <name evidence="2" type="ORF">METZ01_LOCUS195981</name>
</gene>
<protein>
    <recommendedName>
        <fullName evidence="3">Methyltransferase type 11 domain-containing protein</fullName>
    </recommendedName>
</protein>
<evidence type="ECO:0000313" key="2">
    <source>
        <dbReference type="EMBL" id="SVB43127.1"/>
    </source>
</evidence>
<feature type="non-terminal residue" evidence="2">
    <location>
        <position position="1"/>
    </location>
</feature>
<evidence type="ECO:0008006" key="3">
    <source>
        <dbReference type="Google" id="ProtNLM"/>
    </source>
</evidence>
<dbReference type="AlphaFoldDB" id="A0A382DZV8"/>
<proteinExistence type="predicted"/>
<accession>A0A382DZV8</accession>